<name>A0A9D4Q2A5_RHISA</name>
<evidence type="ECO:0000256" key="1">
    <source>
        <dbReference type="SAM" id="MobiDB-lite"/>
    </source>
</evidence>
<keyword evidence="2" id="KW-0472">Membrane</keyword>
<evidence type="ECO:0000256" key="2">
    <source>
        <dbReference type="SAM" id="Phobius"/>
    </source>
</evidence>
<dbReference type="AlphaFoldDB" id="A0A9D4Q2A5"/>
<reference evidence="3" key="1">
    <citation type="journal article" date="2020" name="Cell">
        <title>Large-Scale Comparative Analyses of Tick Genomes Elucidate Their Genetic Diversity and Vector Capacities.</title>
        <authorList>
            <consortium name="Tick Genome and Microbiome Consortium (TIGMIC)"/>
            <person name="Jia N."/>
            <person name="Wang J."/>
            <person name="Shi W."/>
            <person name="Du L."/>
            <person name="Sun Y."/>
            <person name="Zhan W."/>
            <person name="Jiang J.F."/>
            <person name="Wang Q."/>
            <person name="Zhang B."/>
            <person name="Ji P."/>
            <person name="Bell-Sakyi L."/>
            <person name="Cui X.M."/>
            <person name="Yuan T.T."/>
            <person name="Jiang B.G."/>
            <person name="Yang W.F."/>
            <person name="Lam T.T."/>
            <person name="Chang Q.C."/>
            <person name="Ding S.J."/>
            <person name="Wang X.J."/>
            <person name="Zhu J.G."/>
            <person name="Ruan X.D."/>
            <person name="Zhao L."/>
            <person name="Wei J.T."/>
            <person name="Ye R.Z."/>
            <person name="Que T.C."/>
            <person name="Du C.H."/>
            <person name="Zhou Y.H."/>
            <person name="Cheng J.X."/>
            <person name="Dai P.F."/>
            <person name="Guo W.B."/>
            <person name="Han X.H."/>
            <person name="Huang E.J."/>
            <person name="Li L.F."/>
            <person name="Wei W."/>
            <person name="Gao Y.C."/>
            <person name="Liu J.Z."/>
            <person name="Shao H.Z."/>
            <person name="Wang X."/>
            <person name="Wang C.C."/>
            <person name="Yang T.C."/>
            <person name="Huo Q.B."/>
            <person name="Li W."/>
            <person name="Chen H.Y."/>
            <person name="Chen S.E."/>
            <person name="Zhou L.G."/>
            <person name="Ni X.B."/>
            <person name="Tian J.H."/>
            <person name="Sheng Y."/>
            <person name="Liu T."/>
            <person name="Pan Y.S."/>
            <person name="Xia L.Y."/>
            <person name="Li J."/>
            <person name="Zhao F."/>
            <person name="Cao W.C."/>
        </authorList>
    </citation>
    <scope>NUCLEOTIDE SEQUENCE</scope>
    <source>
        <strain evidence="3">Rsan-2018</strain>
    </source>
</reference>
<keyword evidence="4" id="KW-1185">Reference proteome</keyword>
<feature type="transmembrane region" description="Helical" evidence="2">
    <location>
        <begin position="134"/>
        <end position="154"/>
    </location>
</feature>
<keyword evidence="2" id="KW-1133">Transmembrane helix</keyword>
<feature type="transmembrane region" description="Helical" evidence="2">
    <location>
        <begin position="97"/>
        <end position="122"/>
    </location>
</feature>
<reference evidence="3" key="2">
    <citation type="submission" date="2021-09" db="EMBL/GenBank/DDBJ databases">
        <authorList>
            <person name="Jia N."/>
            <person name="Wang J."/>
            <person name="Shi W."/>
            <person name="Du L."/>
            <person name="Sun Y."/>
            <person name="Zhan W."/>
            <person name="Jiang J."/>
            <person name="Wang Q."/>
            <person name="Zhang B."/>
            <person name="Ji P."/>
            <person name="Sakyi L.B."/>
            <person name="Cui X."/>
            <person name="Yuan T."/>
            <person name="Jiang B."/>
            <person name="Yang W."/>
            <person name="Lam T.T.-Y."/>
            <person name="Chang Q."/>
            <person name="Ding S."/>
            <person name="Wang X."/>
            <person name="Zhu J."/>
            <person name="Ruan X."/>
            <person name="Zhao L."/>
            <person name="Wei J."/>
            <person name="Que T."/>
            <person name="Du C."/>
            <person name="Cheng J."/>
            <person name="Dai P."/>
            <person name="Han X."/>
            <person name="Huang E."/>
            <person name="Gao Y."/>
            <person name="Liu J."/>
            <person name="Shao H."/>
            <person name="Ye R."/>
            <person name="Li L."/>
            <person name="Wei W."/>
            <person name="Wang X."/>
            <person name="Wang C."/>
            <person name="Huo Q."/>
            <person name="Li W."/>
            <person name="Guo W."/>
            <person name="Chen H."/>
            <person name="Chen S."/>
            <person name="Zhou L."/>
            <person name="Zhou L."/>
            <person name="Ni X."/>
            <person name="Tian J."/>
            <person name="Zhou Y."/>
            <person name="Sheng Y."/>
            <person name="Liu T."/>
            <person name="Pan Y."/>
            <person name="Xia L."/>
            <person name="Li J."/>
            <person name="Zhao F."/>
            <person name="Cao W."/>
        </authorList>
    </citation>
    <scope>NUCLEOTIDE SEQUENCE</scope>
    <source>
        <strain evidence="3">Rsan-2018</strain>
        <tissue evidence="3">Larvae</tissue>
    </source>
</reference>
<organism evidence="3 4">
    <name type="scientific">Rhipicephalus sanguineus</name>
    <name type="common">Brown dog tick</name>
    <name type="synonym">Ixodes sanguineus</name>
    <dbReference type="NCBI Taxonomy" id="34632"/>
    <lineage>
        <taxon>Eukaryota</taxon>
        <taxon>Metazoa</taxon>
        <taxon>Ecdysozoa</taxon>
        <taxon>Arthropoda</taxon>
        <taxon>Chelicerata</taxon>
        <taxon>Arachnida</taxon>
        <taxon>Acari</taxon>
        <taxon>Parasitiformes</taxon>
        <taxon>Ixodida</taxon>
        <taxon>Ixodoidea</taxon>
        <taxon>Ixodidae</taxon>
        <taxon>Rhipicephalinae</taxon>
        <taxon>Rhipicephalus</taxon>
        <taxon>Rhipicephalus</taxon>
    </lineage>
</organism>
<protein>
    <submittedName>
        <fullName evidence="3">Uncharacterized protein</fullName>
    </submittedName>
</protein>
<feature type="compositionally biased region" description="Low complexity" evidence="1">
    <location>
        <begin position="26"/>
        <end position="45"/>
    </location>
</feature>
<evidence type="ECO:0000313" key="4">
    <source>
        <dbReference type="Proteomes" id="UP000821837"/>
    </source>
</evidence>
<keyword evidence="2" id="KW-0812">Transmembrane</keyword>
<evidence type="ECO:0000313" key="3">
    <source>
        <dbReference type="EMBL" id="KAH7963139.1"/>
    </source>
</evidence>
<proteinExistence type="predicted"/>
<gene>
    <name evidence="3" type="ORF">HPB52_019731</name>
</gene>
<accession>A0A9D4Q2A5</accession>
<dbReference type="Proteomes" id="UP000821837">
    <property type="component" value="Chromosome 3"/>
</dbReference>
<sequence>MTGTGCVATCRFAQARGEKKNASQCTAPPRTTVSPPAVPTAPSSSATSAVANASTAVANATSDVPKVVPIHTNDVHGDAAAHSAAAMPSEGSSSSHAVSSGTVVAVIMILVLVVAVGVWLLYAYRNPQTPAGQLLIKVLIVVGLIASVIQWQPVARPERTRLLS</sequence>
<comment type="caution">
    <text evidence="3">The sequence shown here is derived from an EMBL/GenBank/DDBJ whole genome shotgun (WGS) entry which is preliminary data.</text>
</comment>
<feature type="region of interest" description="Disordered" evidence="1">
    <location>
        <begin position="18"/>
        <end position="45"/>
    </location>
</feature>
<dbReference type="EMBL" id="JABSTV010001249">
    <property type="protein sequence ID" value="KAH7963139.1"/>
    <property type="molecule type" value="Genomic_DNA"/>
</dbReference>